<dbReference type="EMBL" id="CADIKH010000014">
    <property type="protein sequence ID" value="CAB3758639.1"/>
    <property type="molecule type" value="Genomic_DNA"/>
</dbReference>
<accession>A0A6J5DWQ4</accession>
<evidence type="ECO:0000313" key="1">
    <source>
        <dbReference type="EMBL" id="CAB3758639.1"/>
    </source>
</evidence>
<gene>
    <name evidence="1" type="ORF">LMG29542_03393</name>
</gene>
<reference evidence="1 2" key="1">
    <citation type="submission" date="2020-04" db="EMBL/GenBank/DDBJ databases">
        <authorList>
            <person name="De Canck E."/>
        </authorList>
    </citation>
    <scope>NUCLEOTIDE SEQUENCE [LARGE SCALE GENOMIC DNA]</scope>
    <source>
        <strain evidence="1 2">LMG 29542</strain>
    </source>
</reference>
<protein>
    <submittedName>
        <fullName evidence="1">Uncharacterized protein</fullName>
    </submittedName>
</protein>
<evidence type="ECO:0000313" key="2">
    <source>
        <dbReference type="Proteomes" id="UP000494363"/>
    </source>
</evidence>
<dbReference type="AlphaFoldDB" id="A0A6J5DWQ4"/>
<dbReference type="RefSeq" id="WP_175227615.1">
    <property type="nucleotide sequence ID" value="NZ_CADIKH010000014.1"/>
</dbReference>
<proteinExistence type="predicted"/>
<dbReference type="Proteomes" id="UP000494363">
    <property type="component" value="Unassembled WGS sequence"/>
</dbReference>
<organism evidence="1 2">
    <name type="scientific">Paraburkholderia humisilvae</name>
    <dbReference type="NCBI Taxonomy" id="627669"/>
    <lineage>
        <taxon>Bacteria</taxon>
        <taxon>Pseudomonadati</taxon>
        <taxon>Pseudomonadota</taxon>
        <taxon>Betaproteobacteria</taxon>
        <taxon>Burkholderiales</taxon>
        <taxon>Burkholderiaceae</taxon>
        <taxon>Paraburkholderia</taxon>
    </lineage>
</organism>
<name>A0A6J5DWQ4_9BURK</name>
<sequence length="67" mass="7161">MPTKEAQHLQPGDVLLHAGISRHVVVTVTPVGRPAGRVEVKTYQLGKPDNVAVTNMPAQTLVEVVLP</sequence>
<keyword evidence="2" id="KW-1185">Reference proteome</keyword>